<dbReference type="InterPro" id="IPR012338">
    <property type="entry name" value="Beta-lactam/transpept-like"/>
</dbReference>
<dbReference type="Gene3D" id="3.30.450.330">
    <property type="match status" value="1"/>
</dbReference>
<dbReference type="GO" id="GO:0071555">
    <property type="term" value="P:cell wall organization"/>
    <property type="evidence" value="ECO:0007669"/>
    <property type="project" value="TreeGrafter"/>
</dbReference>
<evidence type="ECO:0000313" key="6">
    <source>
        <dbReference type="EMBL" id="KKS48286.1"/>
    </source>
</evidence>
<evidence type="ECO:0000256" key="1">
    <source>
        <dbReference type="ARBA" id="ARBA00004370"/>
    </source>
</evidence>
<dbReference type="AlphaFoldDB" id="A0A0G1BPX7"/>
<dbReference type="Pfam" id="PF03717">
    <property type="entry name" value="PBP_dimer"/>
    <property type="match status" value="1"/>
</dbReference>
<dbReference type="Proteomes" id="UP000034036">
    <property type="component" value="Unassembled WGS sequence"/>
</dbReference>
<dbReference type="InterPro" id="IPR005311">
    <property type="entry name" value="PBP_dimer"/>
</dbReference>
<dbReference type="PANTHER" id="PTHR30627">
    <property type="entry name" value="PEPTIDOGLYCAN D,D-TRANSPEPTIDASE"/>
    <property type="match status" value="1"/>
</dbReference>
<keyword evidence="2 3" id="KW-0472">Membrane</keyword>
<gene>
    <name evidence="6" type="ORF">UV11_C0010G0017</name>
</gene>
<keyword evidence="3" id="KW-1133">Transmembrane helix</keyword>
<dbReference type="InterPro" id="IPR050515">
    <property type="entry name" value="Beta-lactam/transpept"/>
</dbReference>
<feature type="domain" description="Penicillin-binding protein transpeptidase" evidence="4">
    <location>
        <begin position="257"/>
        <end position="553"/>
    </location>
</feature>
<dbReference type="SUPFAM" id="SSF56519">
    <property type="entry name" value="Penicillin binding protein dimerisation domain"/>
    <property type="match status" value="1"/>
</dbReference>
<keyword evidence="3" id="KW-0812">Transmembrane</keyword>
<organism evidence="6 7">
    <name type="scientific">Candidatus Giovannonibacteria bacterium GW2011_GWF2_42_19</name>
    <dbReference type="NCBI Taxonomy" id="1618659"/>
    <lineage>
        <taxon>Bacteria</taxon>
        <taxon>Candidatus Giovannoniibacteriota</taxon>
    </lineage>
</organism>
<protein>
    <submittedName>
        <fullName evidence="6">Peptidoglycan glycosyltransferase</fullName>
    </submittedName>
</protein>
<dbReference type="GO" id="GO:0016740">
    <property type="term" value="F:transferase activity"/>
    <property type="evidence" value="ECO:0007669"/>
    <property type="project" value="UniProtKB-KW"/>
</dbReference>
<proteinExistence type="predicted"/>
<dbReference type="SUPFAM" id="SSF56601">
    <property type="entry name" value="beta-lactamase/transpeptidase-like"/>
    <property type="match status" value="1"/>
</dbReference>
<feature type="domain" description="Penicillin-binding protein dimerisation" evidence="5">
    <location>
        <begin position="58"/>
        <end position="208"/>
    </location>
</feature>
<dbReference type="Gene3D" id="3.40.710.10">
    <property type="entry name" value="DD-peptidase/beta-lactamase superfamily"/>
    <property type="match status" value="1"/>
</dbReference>
<sequence length="576" mass="64526">MTGGKEILNTVARIRMVFFILLCCGIIVAIRLFFLQIVSGPYYKTQASRQQNFSELLTPRRGEIYLRERSGELVPLATTKEGYLLYITPKTITDAESLYAKLKPILADSLDYEDYIARALKKDDPYEVILHKLDRRTVQKIQELKIDETGISPEEWRIYPAKTMASNVVGFLGYHEDVLEGRYGIEKYYEDVLRGKTGYVEGSRSAGGILINLGKSLFSPPEEGYDIVLTLEPNVQSFLEKKLSEVQKSWNPARGGGIIIEPKTGKIIAMASFPNFDPNSYGKINNLQTFVNPLVENIFELGSIFKPLTMAAGLNENIITPETTYIDRGFLILDGYKVKNHDEVAMGETTMQKVLEESLNTGAAFVADKLGNDRMKKYFASYGLGEKTNITLPGEVSGNLSSISTKRKVEFATASFGQGIAVTPIEFVRAASALANGGKLMEPYIVERVTRPGREDIITMPKEIREVIRPETSEKISRMLVKVADDALLGGTIKFKNWTMAAKTGTAQLPLKNAKGYSDQYLHSFFGYAPGFDSRFLVFFFMENPRGVSFASQSFGKPFQETMQFLLTYYEVPPDR</sequence>
<dbReference type="InterPro" id="IPR001460">
    <property type="entry name" value="PCN-bd_Tpept"/>
</dbReference>
<name>A0A0G1BPX7_9BACT</name>
<evidence type="ECO:0000256" key="2">
    <source>
        <dbReference type="ARBA" id="ARBA00023136"/>
    </source>
</evidence>
<evidence type="ECO:0000313" key="7">
    <source>
        <dbReference type="Proteomes" id="UP000034036"/>
    </source>
</evidence>
<dbReference type="Pfam" id="PF00905">
    <property type="entry name" value="Transpeptidase"/>
    <property type="match status" value="1"/>
</dbReference>
<dbReference type="STRING" id="1618659.UV11_C0010G0017"/>
<dbReference type="Gene3D" id="3.90.1310.10">
    <property type="entry name" value="Penicillin-binding protein 2a (Domain 2)"/>
    <property type="match status" value="1"/>
</dbReference>
<evidence type="ECO:0000259" key="4">
    <source>
        <dbReference type="Pfam" id="PF00905"/>
    </source>
</evidence>
<dbReference type="GO" id="GO:0005886">
    <property type="term" value="C:plasma membrane"/>
    <property type="evidence" value="ECO:0007669"/>
    <property type="project" value="TreeGrafter"/>
</dbReference>
<comment type="subcellular location">
    <subcellularLocation>
        <location evidence="1">Membrane</location>
    </subcellularLocation>
</comment>
<keyword evidence="6" id="KW-0808">Transferase</keyword>
<comment type="caution">
    <text evidence="6">The sequence shown here is derived from an EMBL/GenBank/DDBJ whole genome shotgun (WGS) entry which is preliminary data.</text>
</comment>
<reference evidence="6 7" key="1">
    <citation type="journal article" date="2015" name="Nature">
        <title>rRNA introns, odd ribosomes, and small enigmatic genomes across a large radiation of phyla.</title>
        <authorList>
            <person name="Brown C.T."/>
            <person name="Hug L.A."/>
            <person name="Thomas B.C."/>
            <person name="Sharon I."/>
            <person name="Castelle C.J."/>
            <person name="Singh A."/>
            <person name="Wilkins M.J."/>
            <person name="Williams K.H."/>
            <person name="Banfield J.F."/>
        </authorList>
    </citation>
    <scope>NUCLEOTIDE SEQUENCE [LARGE SCALE GENOMIC DNA]</scope>
</reference>
<dbReference type="PANTHER" id="PTHR30627:SF1">
    <property type="entry name" value="PEPTIDOGLYCAN D,D-TRANSPEPTIDASE FTSI"/>
    <property type="match status" value="1"/>
</dbReference>
<evidence type="ECO:0000259" key="5">
    <source>
        <dbReference type="Pfam" id="PF03717"/>
    </source>
</evidence>
<dbReference type="GO" id="GO:0008658">
    <property type="term" value="F:penicillin binding"/>
    <property type="evidence" value="ECO:0007669"/>
    <property type="project" value="InterPro"/>
</dbReference>
<accession>A0A0G1BPX7</accession>
<dbReference type="EMBL" id="LCDF01000010">
    <property type="protein sequence ID" value="KKS48286.1"/>
    <property type="molecule type" value="Genomic_DNA"/>
</dbReference>
<evidence type="ECO:0000256" key="3">
    <source>
        <dbReference type="SAM" id="Phobius"/>
    </source>
</evidence>
<feature type="transmembrane region" description="Helical" evidence="3">
    <location>
        <begin position="12"/>
        <end position="34"/>
    </location>
</feature>
<dbReference type="InterPro" id="IPR036138">
    <property type="entry name" value="PBP_dimer_sf"/>
</dbReference>